<feature type="compositionally biased region" description="Low complexity" evidence="17">
    <location>
        <begin position="776"/>
        <end position="792"/>
    </location>
</feature>
<accession>A0AAW0FS14</accession>
<feature type="compositionally biased region" description="Pro residues" evidence="17">
    <location>
        <begin position="939"/>
        <end position="953"/>
    </location>
</feature>
<dbReference type="PROSITE" id="PS50082">
    <property type="entry name" value="WD_REPEATS_2"/>
    <property type="match status" value="2"/>
</dbReference>
<feature type="compositionally biased region" description="Basic and acidic residues" evidence="17">
    <location>
        <begin position="1178"/>
        <end position="1192"/>
    </location>
</feature>
<evidence type="ECO:0000256" key="3">
    <source>
        <dbReference type="ARBA" id="ARBA00009358"/>
    </source>
</evidence>
<comment type="subcellular location">
    <subcellularLocation>
        <location evidence="1">Cytoplasmic vesicle</location>
        <location evidence="1">COPII-coated vesicle membrane</location>
        <topology evidence="1">Peripheral membrane protein</topology>
        <orientation evidence="1">Cytoplasmic side</orientation>
    </subcellularLocation>
    <subcellularLocation>
        <location evidence="2">Endoplasmic reticulum membrane</location>
        <topology evidence="2">Peripheral membrane protein</topology>
        <orientation evidence="2">Cytoplasmic side</orientation>
    </subcellularLocation>
</comment>
<feature type="repeat" description="WD" evidence="16">
    <location>
        <begin position="254"/>
        <end position="296"/>
    </location>
</feature>
<evidence type="ECO:0000256" key="14">
    <source>
        <dbReference type="ARBA" id="ARBA00025471"/>
    </source>
</evidence>
<dbReference type="InterPro" id="IPR036322">
    <property type="entry name" value="WD40_repeat_dom_sf"/>
</dbReference>
<dbReference type="InterPro" id="IPR001680">
    <property type="entry name" value="WD40_rpt"/>
</dbReference>
<dbReference type="SUPFAM" id="SSF50978">
    <property type="entry name" value="WD40 repeat-like"/>
    <property type="match status" value="1"/>
</dbReference>
<gene>
    <name evidence="18" type="ORF">QCA50_016807</name>
</gene>
<dbReference type="GO" id="GO:0005198">
    <property type="term" value="F:structural molecule activity"/>
    <property type="evidence" value="ECO:0007669"/>
    <property type="project" value="TreeGrafter"/>
</dbReference>
<feature type="compositionally biased region" description="Low complexity" evidence="17">
    <location>
        <begin position="924"/>
        <end position="938"/>
    </location>
</feature>
<evidence type="ECO:0000256" key="2">
    <source>
        <dbReference type="ARBA" id="ARBA00004397"/>
    </source>
</evidence>
<feature type="region of interest" description="Disordered" evidence="17">
    <location>
        <begin position="881"/>
        <end position="1194"/>
    </location>
</feature>
<evidence type="ECO:0000256" key="15">
    <source>
        <dbReference type="ARBA" id="ARBA00025864"/>
    </source>
</evidence>
<dbReference type="InterPro" id="IPR015943">
    <property type="entry name" value="WD40/YVTN_repeat-like_dom_sf"/>
</dbReference>
<feature type="region of interest" description="Disordered" evidence="17">
    <location>
        <begin position="775"/>
        <end position="807"/>
    </location>
</feature>
<evidence type="ECO:0000256" key="10">
    <source>
        <dbReference type="ARBA" id="ARBA00022892"/>
    </source>
</evidence>
<feature type="compositionally biased region" description="Low complexity" evidence="17">
    <location>
        <begin position="1147"/>
        <end position="1159"/>
    </location>
</feature>
<dbReference type="GO" id="GO:0070971">
    <property type="term" value="C:endoplasmic reticulum exit site"/>
    <property type="evidence" value="ECO:0007669"/>
    <property type="project" value="TreeGrafter"/>
</dbReference>
<dbReference type="Gene3D" id="1.20.940.10">
    <property type="entry name" value="Functional domain of the splicing factor Prp18"/>
    <property type="match status" value="1"/>
</dbReference>
<dbReference type="SMART" id="SM00320">
    <property type="entry name" value="WD40"/>
    <property type="match status" value="5"/>
</dbReference>
<evidence type="ECO:0000256" key="1">
    <source>
        <dbReference type="ARBA" id="ARBA00004299"/>
    </source>
</evidence>
<dbReference type="PROSITE" id="PS50294">
    <property type="entry name" value="WD_REPEATS_REGION"/>
    <property type="match status" value="2"/>
</dbReference>
<keyword evidence="19" id="KW-1185">Reference proteome</keyword>
<evidence type="ECO:0000256" key="5">
    <source>
        <dbReference type="ARBA" id="ARBA00021236"/>
    </source>
</evidence>
<feature type="compositionally biased region" description="Polar residues" evidence="17">
    <location>
        <begin position="974"/>
        <end position="1001"/>
    </location>
</feature>
<comment type="similarity">
    <text evidence="3">Belongs to the WD repeat SEC31 family.</text>
</comment>
<keyword evidence="10" id="KW-0931">ER-Golgi transport</keyword>
<comment type="caution">
    <text evidence="18">The sequence shown here is derived from an EMBL/GenBank/DDBJ whole genome shotgun (WGS) entry which is preliminary data.</text>
</comment>
<evidence type="ECO:0000313" key="18">
    <source>
        <dbReference type="EMBL" id="KAK7680082.1"/>
    </source>
</evidence>
<organism evidence="18 19">
    <name type="scientific">Cerrena zonata</name>
    <dbReference type="NCBI Taxonomy" id="2478898"/>
    <lineage>
        <taxon>Eukaryota</taxon>
        <taxon>Fungi</taxon>
        <taxon>Dikarya</taxon>
        <taxon>Basidiomycota</taxon>
        <taxon>Agaricomycotina</taxon>
        <taxon>Agaricomycetes</taxon>
        <taxon>Polyporales</taxon>
        <taxon>Cerrenaceae</taxon>
        <taxon>Cerrena</taxon>
    </lineage>
</organism>
<proteinExistence type="inferred from homology"/>
<dbReference type="FunFam" id="2.130.10.10:FF:000526">
    <property type="entry name" value="Protein transport protein SEC31"/>
    <property type="match status" value="1"/>
</dbReference>
<protein>
    <recommendedName>
        <fullName evidence="5">Protein transport protein SEC31</fullName>
    </recommendedName>
    <alternativeName>
        <fullName evidence="4">Protein transport protein sec31</fullName>
    </alternativeName>
</protein>
<dbReference type="InterPro" id="IPR040251">
    <property type="entry name" value="SEC31-like"/>
</dbReference>
<evidence type="ECO:0000256" key="12">
    <source>
        <dbReference type="ARBA" id="ARBA00023136"/>
    </source>
</evidence>
<evidence type="ECO:0000256" key="17">
    <source>
        <dbReference type="SAM" id="MobiDB-lite"/>
    </source>
</evidence>
<keyword evidence="12" id="KW-0472">Membrane</keyword>
<dbReference type="GO" id="GO:0005789">
    <property type="term" value="C:endoplasmic reticulum membrane"/>
    <property type="evidence" value="ECO:0007669"/>
    <property type="project" value="UniProtKB-SubCell"/>
</dbReference>
<keyword evidence="11" id="KW-0653">Protein transport</keyword>
<dbReference type="Gene3D" id="2.130.10.10">
    <property type="entry name" value="YVTN repeat-like/Quinoprotein amine dehydrogenase"/>
    <property type="match status" value="1"/>
</dbReference>
<keyword evidence="6" id="KW-0813">Transport</keyword>
<dbReference type="Pfam" id="PF00400">
    <property type="entry name" value="WD40"/>
    <property type="match status" value="2"/>
</dbReference>
<reference evidence="18 19" key="1">
    <citation type="submission" date="2022-09" db="EMBL/GenBank/DDBJ databases">
        <authorList>
            <person name="Palmer J.M."/>
        </authorList>
    </citation>
    <scope>NUCLEOTIDE SEQUENCE [LARGE SCALE GENOMIC DNA]</scope>
    <source>
        <strain evidence="18 19">DSM 7382</strain>
    </source>
</reference>
<comment type="subunit">
    <text evidence="15">The COPII coat is composed of at least 5 proteins: the SEC23/24 complex, the SEC13/31 complex, and the protein SAR1. SEC13 and SEC31 make a 2:2 tetramer that forms the edge element of the COPII outer coat. The tetramer self-assembles in multiple copies to form the complete polyhedral cage. Interacts (via WD 8) with SEC13.</text>
</comment>
<evidence type="ECO:0000256" key="6">
    <source>
        <dbReference type="ARBA" id="ARBA00022448"/>
    </source>
</evidence>
<evidence type="ECO:0000256" key="8">
    <source>
        <dbReference type="ARBA" id="ARBA00022737"/>
    </source>
</evidence>
<name>A0AAW0FS14_9APHY</name>
<dbReference type="EMBL" id="JASBNA010000052">
    <property type="protein sequence ID" value="KAK7680082.1"/>
    <property type="molecule type" value="Genomic_DNA"/>
</dbReference>
<evidence type="ECO:0000256" key="7">
    <source>
        <dbReference type="ARBA" id="ARBA00022574"/>
    </source>
</evidence>
<dbReference type="GO" id="GO:0007029">
    <property type="term" value="P:endoplasmic reticulum organization"/>
    <property type="evidence" value="ECO:0007669"/>
    <property type="project" value="TreeGrafter"/>
</dbReference>
<keyword evidence="9" id="KW-0256">Endoplasmic reticulum</keyword>
<keyword evidence="8" id="KW-0677">Repeat</keyword>
<dbReference type="GO" id="GO:0015031">
    <property type="term" value="P:protein transport"/>
    <property type="evidence" value="ECO:0007669"/>
    <property type="project" value="UniProtKB-KW"/>
</dbReference>
<feature type="repeat" description="WD" evidence="16">
    <location>
        <begin position="114"/>
        <end position="150"/>
    </location>
</feature>
<evidence type="ECO:0000256" key="9">
    <source>
        <dbReference type="ARBA" id="ARBA00022824"/>
    </source>
</evidence>
<sequence length="1296" mass="139124">MVKINDIDRTSTFAWSQDVIPLLATGTVAGAVDANFNSSSSLELWNIFSPTDKDEPVFSASVENRFYGLEWSKPFEGRPKGLLAGAFENGVVEFWDADILIKTKDLSKASVHKSTKHSGAVKTLQFNPNQNHILVTGGSKGEIFIWDTKTFSDPFTPGKAMTPMDEINSVAWNQSVSHIFASTSNGGYTSIWDLKSKREVLHLSYNGQLGRAEFSSVAWHPTQSTKLIVASENDNCPLILTYDLRNANEPEKILQGHKKGVLSLDWCKQDPELLISSGKDNSTILWNPITGEKLGEYPTTANWAFQTRFAPSSPDIFGTASFDGKIIIQSLQDTSPPVSTKVTANNDDEFWNKISTTDTQQPTFVKQQAPRWLKNPSSVSFGFGSKLVKITSDSSGKSVIDISQFVNNSNLQNSTDKLTKALNEDDFKPIIESKLEDDLLKDSDKADWNLLKKLSTEGKDQLFSNAISDSAIEQPKAEAKESNGEAEAATNEDGAEDSFFDKLSVNGKLNEEVDSAFVPSGKFKIINKDASKESQKLVKSILTNNIEEAVSQCLKDGKLVEALVLALDASNDIKSKVKNEFFKQNNDELSRIIYSASSKNVLDIVSNADVEDWKEIAASISAFSIDTNDFNSKIVELGDRILEADPNQRDNAILCYLAGNALDKVGSIWLKELPSLEAELLKSEKHTNIATPSDARFEALNSFIEKLSAYRSISKISDVLSGPAVEPISKAILEYSNLLASFGLFDLANNFLNLLPSDFEGLKLEKDRISKALGLTSKRSTTRNTSASSTARDPYNRTREASKYAASPSLNSAATAATAPYQPKTFVPAPVNKPPVPVANNPAPATNNIYSRQPSVPTVSNPYAPSAAPVNNPYSNPYKPAAPAAAPAPGATFVSPPPPAPAKNKYKEETDGWNDLPETFKKTTAPPRRAAASAVASPSPAPSPFVAPQPPTALPSKRVPSVSQTAPPPPKGLSRTNSKANLPDSNPVNNLTSPRLNNAAVNTRYAPPPVPAANSFGTSTPPQAHATLSRPLTPKNPYAPGASATPPAAKNPYAPAVPAPPSLTGVAPPPSQQFAAPASQFSPGLSQAPPPPKNPYAPPPAAQSRSIAPQGPGSGLPTPKLGGIAPPPAASNGFPGSSFPPPPPAPAGTSAAAAQASGNFPPPPPLGLSVSQAAEPEPETKPRHPNGDRSHIPADWLPIYETMNGKLEELKPKIPEKYQKHGQHMEVRLNALFDALNNEDLSTEAVENLKKISQSLDAQEYETAAALNIEFSTTHSEEVGIWHTGVKHLISMSEAL</sequence>
<evidence type="ECO:0000256" key="13">
    <source>
        <dbReference type="ARBA" id="ARBA00023329"/>
    </source>
</evidence>
<dbReference type="GO" id="GO:0030127">
    <property type="term" value="C:COPII vesicle coat"/>
    <property type="evidence" value="ECO:0007669"/>
    <property type="project" value="TreeGrafter"/>
</dbReference>
<dbReference type="PANTHER" id="PTHR13923">
    <property type="entry name" value="SEC31-RELATED PROTEIN"/>
    <property type="match status" value="1"/>
</dbReference>
<keyword evidence="13" id="KW-0968">Cytoplasmic vesicle</keyword>
<keyword evidence="7 16" id="KW-0853">WD repeat</keyword>
<feature type="compositionally biased region" description="Low complexity" evidence="17">
    <location>
        <begin position="1072"/>
        <end position="1083"/>
    </location>
</feature>
<dbReference type="Gene3D" id="1.25.40.1030">
    <property type="match status" value="1"/>
</dbReference>
<feature type="compositionally biased region" description="Pro residues" evidence="17">
    <location>
        <begin position="1055"/>
        <end position="1071"/>
    </location>
</feature>
<feature type="compositionally biased region" description="Pro residues" evidence="17">
    <location>
        <begin position="1088"/>
        <end position="1101"/>
    </location>
</feature>
<evidence type="ECO:0000256" key="16">
    <source>
        <dbReference type="PROSITE-ProRule" id="PRU00221"/>
    </source>
</evidence>
<evidence type="ECO:0000313" key="19">
    <source>
        <dbReference type="Proteomes" id="UP001385951"/>
    </source>
</evidence>
<feature type="compositionally biased region" description="Low complexity" evidence="17">
    <location>
        <begin position="881"/>
        <end position="894"/>
    </location>
</feature>
<evidence type="ECO:0000256" key="4">
    <source>
        <dbReference type="ARBA" id="ARBA00013507"/>
    </source>
</evidence>
<dbReference type="Proteomes" id="UP001385951">
    <property type="component" value="Unassembled WGS sequence"/>
</dbReference>
<evidence type="ECO:0000256" key="11">
    <source>
        <dbReference type="ARBA" id="ARBA00022927"/>
    </source>
</evidence>
<dbReference type="PANTHER" id="PTHR13923:SF11">
    <property type="entry name" value="SECRETORY 31, ISOFORM D"/>
    <property type="match status" value="1"/>
</dbReference>
<dbReference type="GO" id="GO:0090110">
    <property type="term" value="P:COPII-coated vesicle cargo loading"/>
    <property type="evidence" value="ECO:0007669"/>
    <property type="project" value="TreeGrafter"/>
</dbReference>
<comment type="function">
    <text evidence="14">Component of the coat protein complex II (COPII) which promotes the formation of transport vesicles from the endoplasmic reticulum (ER). The coat has two main functions, the physical deformation of the endoplasmic reticulum membrane into vesicles and the selection of cargo molecules.</text>
</comment>
<feature type="region of interest" description="Disordered" evidence="17">
    <location>
        <begin position="473"/>
        <end position="493"/>
    </location>
</feature>